<sequence>MSLTARISKGKCKAKVGDDMTIYTACEMKDKLLQKLAKCQEMELDLSQVAEFDTAGFQLLVLLKREAERNEIPLLVKNHSPVVLDIFELYQVTEQVEWKLLGEQPS</sequence>
<evidence type="ECO:0000313" key="2">
    <source>
        <dbReference type="EMBL" id="VAW77347.1"/>
    </source>
</evidence>
<dbReference type="InterPro" id="IPR052746">
    <property type="entry name" value="MlaB_ABC_Transporter"/>
</dbReference>
<dbReference type="PANTHER" id="PTHR35849">
    <property type="entry name" value="BLR2341 PROTEIN"/>
    <property type="match status" value="1"/>
</dbReference>
<dbReference type="Pfam" id="PF13466">
    <property type="entry name" value="STAS_2"/>
    <property type="match status" value="1"/>
</dbReference>
<reference evidence="2" key="1">
    <citation type="submission" date="2018-06" db="EMBL/GenBank/DDBJ databases">
        <authorList>
            <person name="Zhirakovskaya E."/>
        </authorList>
    </citation>
    <scope>NUCLEOTIDE SEQUENCE</scope>
</reference>
<dbReference type="PANTHER" id="PTHR35849:SF2">
    <property type="entry name" value="BLR2341 PROTEIN"/>
    <property type="match status" value="1"/>
</dbReference>
<feature type="domain" description="STAS" evidence="1">
    <location>
        <begin position="1"/>
        <end position="106"/>
    </location>
</feature>
<dbReference type="InterPro" id="IPR002645">
    <property type="entry name" value="STAS_dom"/>
</dbReference>
<name>A0A3B0YP89_9ZZZZ</name>
<dbReference type="InterPro" id="IPR058548">
    <property type="entry name" value="MlaB-like_STAS"/>
</dbReference>
<organism evidence="2">
    <name type="scientific">hydrothermal vent metagenome</name>
    <dbReference type="NCBI Taxonomy" id="652676"/>
    <lineage>
        <taxon>unclassified sequences</taxon>
        <taxon>metagenomes</taxon>
        <taxon>ecological metagenomes</taxon>
    </lineage>
</organism>
<dbReference type="InterPro" id="IPR036513">
    <property type="entry name" value="STAS_dom_sf"/>
</dbReference>
<protein>
    <recommendedName>
        <fullName evidence="1">STAS domain-containing protein</fullName>
    </recommendedName>
</protein>
<dbReference type="AlphaFoldDB" id="A0A3B0YP89"/>
<accession>A0A3B0YP89</accession>
<dbReference type="PROSITE" id="PS50801">
    <property type="entry name" value="STAS"/>
    <property type="match status" value="1"/>
</dbReference>
<dbReference type="Gene3D" id="3.30.750.24">
    <property type="entry name" value="STAS domain"/>
    <property type="match status" value="1"/>
</dbReference>
<evidence type="ECO:0000259" key="1">
    <source>
        <dbReference type="PROSITE" id="PS50801"/>
    </source>
</evidence>
<dbReference type="SUPFAM" id="SSF52091">
    <property type="entry name" value="SpoIIaa-like"/>
    <property type="match status" value="1"/>
</dbReference>
<dbReference type="CDD" id="cd07043">
    <property type="entry name" value="STAS_anti-anti-sigma_factors"/>
    <property type="match status" value="1"/>
</dbReference>
<gene>
    <name evidence="2" type="ORF">MNBD_GAMMA13-272</name>
</gene>
<proteinExistence type="predicted"/>
<dbReference type="EMBL" id="UOFK01000116">
    <property type="protein sequence ID" value="VAW77347.1"/>
    <property type="molecule type" value="Genomic_DNA"/>
</dbReference>